<gene>
    <name evidence="2" type="primary">PALM</name>
    <name evidence="2" type="ORF">PBK173_000006000</name>
    <name evidence="4" type="ORF">PBNK65E_000005700</name>
    <name evidence="3" type="ORF">PBNK65NY_000005700</name>
    <name evidence="6" type="ORF">PBSP11A_000005700</name>
    <name evidence="5" type="ORF">PBSP11RLL_000005700</name>
</gene>
<evidence type="ECO:0000256" key="1">
    <source>
        <dbReference type="SAM" id="SignalP"/>
    </source>
</evidence>
<dbReference type="Proteomes" id="UP000219860">
    <property type="component" value="Chromosome 1"/>
</dbReference>
<dbReference type="Proteomes" id="UP000069549">
    <property type="component" value="Chromosome 1"/>
</dbReference>
<dbReference type="AlphaFoldDB" id="A0A0Y9T7C4"/>
<evidence type="ECO:0000313" key="5">
    <source>
        <dbReference type="EMBL" id="SCO58758.1"/>
    </source>
</evidence>
<reference evidence="2 7" key="1">
    <citation type="submission" date="2016-02" db="EMBL/GenBank/DDBJ databases">
        <authorList>
            <consortium name="Pathogen Informatics"/>
        </authorList>
    </citation>
    <scope>NUCLEOTIDE SEQUENCE [LARGE SCALE GENOMIC DNA]</scope>
    <source>
        <strain evidence="2 7">K173</strain>
        <strain evidence="3 11">NK65 ny</strain>
        <strain evidence="4 10">NK65e</strain>
        <strain evidence="6 8">SP11 Antwerpcl1</strain>
        <strain evidence="5 9">SP11 RLL</strain>
    </source>
</reference>
<dbReference type="EMBL" id="LT608137">
    <property type="protein sequence ID" value="SCM18959.1"/>
    <property type="molecule type" value="Genomic_DNA"/>
</dbReference>
<dbReference type="EMBL" id="LT608265">
    <property type="protein sequence ID" value="SCO58758.1"/>
    <property type="molecule type" value="Genomic_DNA"/>
</dbReference>
<evidence type="ECO:0000313" key="10">
    <source>
        <dbReference type="Proteomes" id="UP000220214"/>
    </source>
</evidence>
<organism evidence="2 7">
    <name type="scientific">Plasmodium berghei</name>
    <dbReference type="NCBI Taxonomy" id="5821"/>
    <lineage>
        <taxon>Eukaryota</taxon>
        <taxon>Sar</taxon>
        <taxon>Alveolata</taxon>
        <taxon>Apicomplexa</taxon>
        <taxon>Aconoidasida</taxon>
        <taxon>Haemosporida</taxon>
        <taxon>Plasmodiidae</taxon>
        <taxon>Plasmodium</taxon>
        <taxon>Plasmodium (Vinckeia)</taxon>
    </lineage>
</organism>
<evidence type="ECO:0000313" key="6">
    <source>
        <dbReference type="EMBL" id="SCO58778.1"/>
    </source>
</evidence>
<dbReference type="Proteomes" id="UP000516480">
    <property type="component" value="Chromosome 1"/>
</dbReference>
<protein>
    <submittedName>
        <fullName evidence="2">Liver merozoite formation protein</fullName>
    </submittedName>
</protein>
<proteinExistence type="predicted"/>
<evidence type="ECO:0000313" key="7">
    <source>
        <dbReference type="Proteomes" id="UP000069549"/>
    </source>
</evidence>
<accession>A0A0Y9T7C4</accession>
<dbReference type="OrthoDB" id="374862at2759"/>
<dbReference type="Proteomes" id="UP000219974">
    <property type="component" value="Chromosome 1"/>
</dbReference>
<evidence type="ECO:0000313" key="3">
    <source>
        <dbReference type="EMBL" id="SCM18959.1"/>
    </source>
</evidence>
<evidence type="ECO:0000313" key="11">
    <source>
        <dbReference type="Proteomes" id="UP000516480"/>
    </source>
</evidence>
<dbReference type="VEuPathDB" id="PlasmoDB:PBANKA_0101100"/>
<dbReference type="Proteomes" id="UP000220214">
    <property type="component" value="Chromosome 1"/>
</dbReference>
<dbReference type="EMBL" id="LT160021">
    <property type="protein sequence ID" value="CXH79537.1"/>
    <property type="molecule type" value="Genomic_DNA"/>
</dbReference>
<feature type="signal peptide" evidence="1">
    <location>
        <begin position="1"/>
        <end position="22"/>
    </location>
</feature>
<dbReference type="EMBL" id="LT614627">
    <property type="protein sequence ID" value="SCN21511.1"/>
    <property type="molecule type" value="Genomic_DNA"/>
</dbReference>
<evidence type="ECO:0000313" key="2">
    <source>
        <dbReference type="EMBL" id="CXH79537.1"/>
    </source>
</evidence>
<name>A0A0Y9T7C4_PLABE</name>
<dbReference type="EMBL" id="LT608249">
    <property type="protein sequence ID" value="SCO58778.1"/>
    <property type="molecule type" value="Genomic_DNA"/>
</dbReference>
<evidence type="ECO:0000313" key="9">
    <source>
        <dbReference type="Proteomes" id="UP000219974"/>
    </source>
</evidence>
<evidence type="ECO:0000313" key="8">
    <source>
        <dbReference type="Proteomes" id="UP000219860"/>
    </source>
</evidence>
<sequence length="317" mass="37617">MKNSWRHKALAIPFLLLSSVLCNKTFFVDILNGINIRYNNKVPINRNVSNCYGQNIGKNDNRNSSMKHHFFIQNAAQPSIISETCDIEDNNRNANILKQYIYTLSHLTIFDIDKEKDIELNISLLLKACLASYNYIKNIEIYTSNVKNKEICSFIYENRQNFEEYFNLQVLIYEKMFNSNDDIEELLTSHIKDENIYKNDLEIYKQINNNNKEFKKNILEDILFESIRLNKMIQYSLAVNKFNLFSNPILFKLFLYFKTNGIYYNIFLSTINKIKYYYSIKNINEEYKNQIFKIVGNYIAILNSIDNIYKKHDGNIL</sequence>
<keyword evidence="2" id="KW-0477">Merozoite</keyword>
<dbReference type="OMA" id="GNPQIME"/>
<keyword evidence="1" id="KW-0732">Signal</keyword>
<feature type="chain" id="PRO_5014242815" evidence="1">
    <location>
        <begin position="23"/>
        <end position="317"/>
    </location>
</feature>
<evidence type="ECO:0000313" key="4">
    <source>
        <dbReference type="EMBL" id="SCN21511.1"/>
    </source>
</evidence>